<evidence type="ECO:0000256" key="9">
    <source>
        <dbReference type="PIRSR" id="PIRSR000102-1"/>
    </source>
</evidence>
<evidence type="ECO:0000256" key="2">
    <source>
        <dbReference type="ARBA" id="ARBA00011738"/>
    </source>
</evidence>
<comment type="catalytic activity">
    <reaction evidence="8">
        <text>(S)-malate + NAD(+) = oxaloacetate + NADH + H(+)</text>
        <dbReference type="Rhea" id="RHEA:21432"/>
        <dbReference type="ChEBI" id="CHEBI:15378"/>
        <dbReference type="ChEBI" id="CHEBI:15589"/>
        <dbReference type="ChEBI" id="CHEBI:16452"/>
        <dbReference type="ChEBI" id="CHEBI:57540"/>
        <dbReference type="ChEBI" id="CHEBI:57945"/>
        <dbReference type="EC" id="1.1.1.37"/>
    </reaction>
</comment>
<feature type="binding site" evidence="10">
    <location>
        <begin position="122"/>
        <end position="124"/>
    </location>
    <ligand>
        <name>NAD(+)</name>
        <dbReference type="ChEBI" id="CHEBI:57540"/>
    </ligand>
</feature>
<evidence type="ECO:0000256" key="11">
    <source>
        <dbReference type="RuleBase" id="RU003369"/>
    </source>
</evidence>
<dbReference type="EMBL" id="JASPKY010000010">
    <property type="protein sequence ID" value="KAK9753763.1"/>
    <property type="molecule type" value="Genomic_DNA"/>
</dbReference>
<keyword evidence="15" id="KW-1185">Reference proteome</keyword>
<evidence type="ECO:0000256" key="1">
    <source>
        <dbReference type="ARBA" id="ARBA00008824"/>
    </source>
</evidence>
<dbReference type="AlphaFoldDB" id="A0AAW1N553"/>
<feature type="binding site" evidence="10">
    <location>
        <position position="233"/>
    </location>
    <ligand>
        <name>NAD(+)</name>
        <dbReference type="ChEBI" id="CHEBI:57540"/>
    </ligand>
</feature>
<proteinExistence type="inferred from homology"/>
<dbReference type="EC" id="1.1.1.37" evidence="3"/>
<dbReference type="Gene3D" id="3.40.50.720">
    <property type="entry name" value="NAD(P)-binding Rossmann-like Domain"/>
    <property type="match status" value="1"/>
</dbReference>
<gene>
    <name evidence="14" type="ORF">QE152_g1745</name>
</gene>
<evidence type="ECO:0000256" key="3">
    <source>
        <dbReference type="ARBA" id="ARBA00012995"/>
    </source>
</evidence>
<dbReference type="GO" id="GO:0005739">
    <property type="term" value="C:mitochondrion"/>
    <property type="evidence" value="ECO:0007669"/>
    <property type="project" value="TreeGrafter"/>
</dbReference>
<evidence type="ECO:0000256" key="4">
    <source>
        <dbReference type="ARBA" id="ARBA00016075"/>
    </source>
</evidence>
<protein>
    <recommendedName>
        <fullName evidence="4">Malate dehydrogenase, mitochondrial</fullName>
        <ecNumber evidence="3">1.1.1.37</ecNumber>
    </recommendedName>
</protein>
<evidence type="ECO:0000313" key="15">
    <source>
        <dbReference type="Proteomes" id="UP001458880"/>
    </source>
</evidence>
<dbReference type="SUPFAM" id="SSF56327">
    <property type="entry name" value="LDH C-terminal domain-like"/>
    <property type="match status" value="1"/>
</dbReference>
<evidence type="ECO:0000259" key="12">
    <source>
        <dbReference type="Pfam" id="PF00056"/>
    </source>
</evidence>
<evidence type="ECO:0000256" key="5">
    <source>
        <dbReference type="ARBA" id="ARBA00022532"/>
    </source>
</evidence>
<dbReference type="GO" id="GO:0019752">
    <property type="term" value="P:carboxylic acid metabolic process"/>
    <property type="evidence" value="ECO:0007669"/>
    <property type="project" value="InterPro"/>
</dbReference>
<organism evidence="14 15">
    <name type="scientific">Popillia japonica</name>
    <name type="common">Japanese beetle</name>
    <dbReference type="NCBI Taxonomy" id="7064"/>
    <lineage>
        <taxon>Eukaryota</taxon>
        <taxon>Metazoa</taxon>
        <taxon>Ecdysozoa</taxon>
        <taxon>Arthropoda</taxon>
        <taxon>Hexapoda</taxon>
        <taxon>Insecta</taxon>
        <taxon>Pterygota</taxon>
        <taxon>Neoptera</taxon>
        <taxon>Endopterygota</taxon>
        <taxon>Coleoptera</taxon>
        <taxon>Polyphaga</taxon>
        <taxon>Scarabaeiformia</taxon>
        <taxon>Scarabaeidae</taxon>
        <taxon>Rutelinae</taxon>
        <taxon>Popillia</taxon>
    </lineage>
</organism>
<dbReference type="NCBIfam" id="TIGR01772">
    <property type="entry name" value="MDH_euk_gproteo"/>
    <property type="match status" value="1"/>
</dbReference>
<feature type="active site" description="Proton acceptor" evidence="9">
    <location>
        <position position="182"/>
    </location>
</feature>
<evidence type="ECO:0000256" key="8">
    <source>
        <dbReference type="ARBA" id="ARBA00048313"/>
    </source>
</evidence>
<dbReference type="Proteomes" id="UP001458880">
    <property type="component" value="Unassembled WGS sequence"/>
</dbReference>
<feature type="domain" description="Lactate/malate dehydrogenase N-terminal" evidence="12">
    <location>
        <begin position="7"/>
        <end position="150"/>
    </location>
</feature>
<dbReference type="InterPro" id="IPR001236">
    <property type="entry name" value="Lactate/malate_DH_N"/>
</dbReference>
<evidence type="ECO:0000256" key="7">
    <source>
        <dbReference type="ARBA" id="ARBA00023027"/>
    </source>
</evidence>
<evidence type="ECO:0000256" key="6">
    <source>
        <dbReference type="ARBA" id="ARBA00023002"/>
    </source>
</evidence>
<dbReference type="InterPro" id="IPR036291">
    <property type="entry name" value="NAD(P)-bd_dom_sf"/>
</dbReference>
<accession>A0AAW1N553</accession>
<dbReference type="Pfam" id="PF02866">
    <property type="entry name" value="Ldh_1_C"/>
    <property type="match status" value="1"/>
</dbReference>
<dbReference type="FunFam" id="3.40.50.720:FF:000268">
    <property type="entry name" value="Malate dehydrogenase"/>
    <property type="match status" value="1"/>
</dbReference>
<evidence type="ECO:0000259" key="13">
    <source>
        <dbReference type="Pfam" id="PF02866"/>
    </source>
</evidence>
<feature type="domain" description="Lactate/malate dehydrogenase C-terminal" evidence="13">
    <location>
        <begin position="152"/>
        <end position="315"/>
    </location>
</feature>
<keyword evidence="5" id="KW-0816">Tricarboxylic acid cycle</keyword>
<reference evidence="14 15" key="1">
    <citation type="journal article" date="2024" name="BMC Genomics">
        <title>De novo assembly and annotation of Popillia japonica's genome with initial clues to its potential as an invasive pest.</title>
        <authorList>
            <person name="Cucini C."/>
            <person name="Boschi S."/>
            <person name="Funari R."/>
            <person name="Cardaioli E."/>
            <person name="Iannotti N."/>
            <person name="Marturano G."/>
            <person name="Paoli F."/>
            <person name="Bruttini M."/>
            <person name="Carapelli A."/>
            <person name="Frati F."/>
            <person name="Nardi F."/>
        </authorList>
    </citation>
    <scope>NUCLEOTIDE SEQUENCE [LARGE SCALE GENOMIC DNA]</scope>
    <source>
        <strain evidence="14">DMR45628</strain>
    </source>
</reference>
<dbReference type="Gene3D" id="3.90.110.10">
    <property type="entry name" value="Lactate dehydrogenase/glycoside hydrolase, family 4, C-terminal"/>
    <property type="match status" value="1"/>
</dbReference>
<keyword evidence="7 10" id="KW-0520">NAD</keyword>
<keyword evidence="6 11" id="KW-0560">Oxidoreductase</keyword>
<name>A0AAW1N553_POPJA</name>
<feature type="binding site" evidence="10">
    <location>
        <position position="99"/>
    </location>
    <ligand>
        <name>NAD(+)</name>
        <dbReference type="ChEBI" id="CHEBI:57540"/>
    </ligand>
</feature>
<feature type="binding site" evidence="10">
    <location>
        <position position="38"/>
    </location>
    <ligand>
        <name>NAD(+)</name>
        <dbReference type="ChEBI" id="CHEBI:57540"/>
    </ligand>
</feature>
<dbReference type="PANTHER" id="PTHR11540:SF16">
    <property type="entry name" value="MALATE DEHYDROGENASE, MITOCHONDRIAL"/>
    <property type="match status" value="1"/>
</dbReference>
<dbReference type="PANTHER" id="PTHR11540">
    <property type="entry name" value="MALATE AND LACTATE DEHYDROGENASE"/>
    <property type="match status" value="1"/>
</dbReference>
<dbReference type="PIRSF" id="PIRSF000102">
    <property type="entry name" value="Lac_mal_DH"/>
    <property type="match status" value="1"/>
</dbReference>
<dbReference type="InterPro" id="IPR022383">
    <property type="entry name" value="Lactate/malate_DH_C"/>
</dbReference>
<sequence length="319" mass="34476">MCKKSNLGVLGAAGGIGSALSLLLKLQPHLVSEIRMQDIDKSMLGIAMDLSHINTPVTVQGYTGGTQLKDALKGADVVVITGGISKVPVMTRENLLAPNAIIMRDLAIACSELCPNAIIDIVTNPVNSCLPIFCETMGRLGTLNPTKVIGVTTLDVTRIQTFIANMKGLDPRQVTCPVIGGHSLVTMIPLLSQCKPHINFSENETEALFNKIRTAGDEVMKAKRGNGTAQLSMAYSAAYFIFEQLKAMTGKPDVVQCGYSMNNIHKTEYFSSKLLLGKDGIIKDLGLGKLSNFEKEKLNEAIPLILKDVETGRKFLKER</sequence>
<comment type="caution">
    <text evidence="14">The sequence shown here is derived from an EMBL/GenBank/DDBJ whole genome shotgun (WGS) entry which is preliminary data.</text>
</comment>
<dbReference type="GO" id="GO:0030060">
    <property type="term" value="F:L-malate dehydrogenase (NAD+) activity"/>
    <property type="evidence" value="ECO:0007669"/>
    <property type="project" value="UniProtKB-EC"/>
</dbReference>
<dbReference type="Pfam" id="PF00056">
    <property type="entry name" value="Ldh_1_N"/>
    <property type="match status" value="1"/>
</dbReference>
<dbReference type="InterPro" id="IPR001557">
    <property type="entry name" value="L-lactate/malate_DH"/>
</dbReference>
<dbReference type="FunFam" id="3.90.110.10:FF:000001">
    <property type="entry name" value="Malate dehydrogenase"/>
    <property type="match status" value="1"/>
</dbReference>
<dbReference type="InterPro" id="IPR015955">
    <property type="entry name" value="Lactate_DH/Glyco_Ohase_4_C"/>
</dbReference>
<evidence type="ECO:0000313" key="14">
    <source>
        <dbReference type="EMBL" id="KAK9753763.1"/>
    </source>
</evidence>
<dbReference type="SUPFAM" id="SSF51735">
    <property type="entry name" value="NAD(P)-binding Rossmann-fold domains"/>
    <property type="match status" value="1"/>
</dbReference>
<dbReference type="InterPro" id="IPR010097">
    <property type="entry name" value="Malate_DH_type1"/>
</dbReference>
<dbReference type="GO" id="GO:0006099">
    <property type="term" value="P:tricarboxylic acid cycle"/>
    <property type="evidence" value="ECO:0007669"/>
    <property type="project" value="UniProtKB-KW"/>
</dbReference>
<feature type="binding site" evidence="10">
    <location>
        <begin position="11"/>
        <end position="17"/>
    </location>
    <ligand>
        <name>NAD(+)</name>
        <dbReference type="ChEBI" id="CHEBI:57540"/>
    </ligand>
</feature>
<comment type="subunit">
    <text evidence="2">Homodimer.</text>
</comment>
<comment type="similarity">
    <text evidence="1">Belongs to the LDH/MDH superfamily. MDH type 1 family.</text>
</comment>
<evidence type="ECO:0000256" key="10">
    <source>
        <dbReference type="PIRSR" id="PIRSR000102-3"/>
    </source>
</evidence>